<reference evidence="1 2" key="1">
    <citation type="submission" date="2024-09" db="EMBL/GenBank/DDBJ databases">
        <authorList>
            <person name="Sun Q."/>
            <person name="Mori K."/>
        </authorList>
    </citation>
    <scope>NUCLEOTIDE SEQUENCE [LARGE SCALE GENOMIC DNA]</scope>
    <source>
        <strain evidence="1 2">CCM 7228</strain>
    </source>
</reference>
<comment type="caution">
    <text evidence="1">The sequence shown here is derived from an EMBL/GenBank/DDBJ whole genome shotgun (WGS) entry which is preliminary data.</text>
</comment>
<proteinExistence type="predicted"/>
<accession>A0ABV6GAD4</accession>
<dbReference type="Proteomes" id="UP001589854">
    <property type="component" value="Unassembled WGS sequence"/>
</dbReference>
<organism evidence="1 2">
    <name type="scientific">Metabacillus herbersteinensis</name>
    <dbReference type="NCBI Taxonomy" id="283816"/>
    <lineage>
        <taxon>Bacteria</taxon>
        <taxon>Bacillati</taxon>
        <taxon>Bacillota</taxon>
        <taxon>Bacilli</taxon>
        <taxon>Bacillales</taxon>
        <taxon>Bacillaceae</taxon>
        <taxon>Metabacillus</taxon>
    </lineage>
</organism>
<dbReference type="RefSeq" id="WP_378930834.1">
    <property type="nucleotide sequence ID" value="NZ_JBHLVO010000002.1"/>
</dbReference>
<evidence type="ECO:0000313" key="1">
    <source>
        <dbReference type="EMBL" id="MFC0270650.1"/>
    </source>
</evidence>
<gene>
    <name evidence="1" type="ORF">ACFFIX_04190</name>
</gene>
<evidence type="ECO:0000313" key="2">
    <source>
        <dbReference type="Proteomes" id="UP001589854"/>
    </source>
</evidence>
<sequence>MAERDQVQRIKDISEDIVRKVLRDDYIESQQDMKKTIELLARSVYDFSVIHLDPACNKEETLKGTLSKVKISHNTVSKINKQQVLPNT</sequence>
<dbReference type="EMBL" id="JBHLVO010000002">
    <property type="protein sequence ID" value="MFC0270650.1"/>
    <property type="molecule type" value="Genomic_DNA"/>
</dbReference>
<protein>
    <submittedName>
        <fullName evidence="1">Uncharacterized protein</fullName>
    </submittedName>
</protein>
<name>A0ABV6GAD4_9BACI</name>
<keyword evidence="2" id="KW-1185">Reference proteome</keyword>